<comment type="domain">
    <text evidence="8">The Q motif is unique to and characteristic of the DEAD box family of RNA helicases and controls ATP binding and hydrolysis.</text>
</comment>
<comment type="catalytic activity">
    <reaction evidence="8">
        <text>ATP + H2O = ADP + phosphate + H(+)</text>
        <dbReference type="Rhea" id="RHEA:13065"/>
        <dbReference type="ChEBI" id="CHEBI:15377"/>
        <dbReference type="ChEBI" id="CHEBI:15378"/>
        <dbReference type="ChEBI" id="CHEBI:30616"/>
        <dbReference type="ChEBI" id="CHEBI:43474"/>
        <dbReference type="ChEBI" id="CHEBI:456216"/>
        <dbReference type="EC" id="3.6.4.13"/>
    </reaction>
</comment>
<evidence type="ECO:0000256" key="4">
    <source>
        <dbReference type="ARBA" id="ARBA00022840"/>
    </source>
</evidence>
<feature type="compositionally biased region" description="Basic and acidic residues" evidence="9">
    <location>
        <begin position="27"/>
        <end position="44"/>
    </location>
</feature>
<feature type="region of interest" description="Disordered" evidence="9">
    <location>
        <begin position="540"/>
        <end position="575"/>
    </location>
</feature>
<keyword evidence="3 7" id="KW-0347">Helicase</keyword>
<dbReference type="PROSITE" id="PS51194">
    <property type="entry name" value="HELICASE_CTER"/>
    <property type="match status" value="1"/>
</dbReference>
<protein>
    <recommendedName>
        <fullName evidence="8">ATP-dependent RNA helicase</fullName>
        <ecNumber evidence="8">3.6.4.13</ecNumber>
    </recommendedName>
</protein>
<dbReference type="InterPro" id="IPR014014">
    <property type="entry name" value="RNA_helicase_DEAD_Q_motif"/>
</dbReference>
<dbReference type="Gene3D" id="3.40.50.300">
    <property type="entry name" value="P-loop containing nucleotide triphosphate hydrolases"/>
    <property type="match status" value="2"/>
</dbReference>
<dbReference type="AlphaFoldDB" id="A0A182W7Y9"/>
<dbReference type="InterPro" id="IPR001650">
    <property type="entry name" value="Helicase_C-like"/>
</dbReference>
<dbReference type="CDD" id="cd17941">
    <property type="entry name" value="DEADc_DDX10"/>
    <property type="match status" value="1"/>
</dbReference>
<evidence type="ECO:0000259" key="12">
    <source>
        <dbReference type="PROSITE" id="PS51195"/>
    </source>
</evidence>
<dbReference type="InterPro" id="IPR000629">
    <property type="entry name" value="RNA-helicase_DEAD-box_CS"/>
</dbReference>
<evidence type="ECO:0000256" key="5">
    <source>
        <dbReference type="ARBA" id="ARBA00022884"/>
    </source>
</evidence>
<keyword evidence="1 7" id="KW-0547">Nucleotide-binding</keyword>
<dbReference type="CDD" id="cd18787">
    <property type="entry name" value="SF2_C_DEAD"/>
    <property type="match status" value="1"/>
</dbReference>
<dbReference type="InterPro" id="IPR011545">
    <property type="entry name" value="DEAD/DEAH_box_helicase_dom"/>
</dbReference>
<name>A0A182W7Y9_9DIPT</name>
<feature type="compositionally biased region" description="Basic residues" evidence="9">
    <location>
        <begin position="15"/>
        <end position="26"/>
    </location>
</feature>
<reference evidence="14" key="1">
    <citation type="submission" date="2013-03" db="EMBL/GenBank/DDBJ databases">
        <title>The Genome Sequence of Anopheles minimus MINIMUS1.</title>
        <authorList>
            <consortium name="The Broad Institute Genomics Platform"/>
            <person name="Neafsey D.E."/>
            <person name="Walton C."/>
            <person name="Walker B."/>
            <person name="Young S.K."/>
            <person name="Zeng Q."/>
            <person name="Gargeya S."/>
            <person name="Fitzgerald M."/>
            <person name="Haas B."/>
            <person name="Abouelleil A."/>
            <person name="Allen A.W."/>
            <person name="Alvarado L."/>
            <person name="Arachchi H.M."/>
            <person name="Berlin A.M."/>
            <person name="Chapman S.B."/>
            <person name="Gainer-Dewar J."/>
            <person name="Goldberg J."/>
            <person name="Griggs A."/>
            <person name="Gujja S."/>
            <person name="Hansen M."/>
            <person name="Howarth C."/>
            <person name="Imamovic A."/>
            <person name="Ireland A."/>
            <person name="Larimer J."/>
            <person name="McCowan C."/>
            <person name="Murphy C."/>
            <person name="Pearson M."/>
            <person name="Poon T.W."/>
            <person name="Priest M."/>
            <person name="Roberts A."/>
            <person name="Saif S."/>
            <person name="Shea T."/>
            <person name="Sisk P."/>
            <person name="Sykes S."/>
            <person name="Wortman J."/>
            <person name="Nusbaum C."/>
            <person name="Birren B."/>
        </authorList>
    </citation>
    <scope>NUCLEOTIDE SEQUENCE [LARGE SCALE GENOMIC DNA]</scope>
    <source>
        <strain evidence="14">MINIMUS1</strain>
    </source>
</reference>
<dbReference type="GO" id="GO:0003723">
    <property type="term" value="F:RNA binding"/>
    <property type="evidence" value="ECO:0007669"/>
    <property type="project" value="UniProtKB-UniRule"/>
</dbReference>
<dbReference type="PROSITE" id="PS51195">
    <property type="entry name" value="Q_MOTIF"/>
    <property type="match status" value="1"/>
</dbReference>
<dbReference type="PANTHER" id="PTHR24031">
    <property type="entry name" value="RNA HELICASE"/>
    <property type="match status" value="1"/>
</dbReference>
<dbReference type="GO" id="GO:0010468">
    <property type="term" value="P:regulation of gene expression"/>
    <property type="evidence" value="ECO:0007669"/>
    <property type="project" value="UniProtKB-ARBA"/>
</dbReference>
<reference evidence="13" key="2">
    <citation type="submission" date="2020-05" db="UniProtKB">
        <authorList>
            <consortium name="EnsemblMetazoa"/>
        </authorList>
    </citation>
    <scope>IDENTIFICATION</scope>
    <source>
        <strain evidence="13">MINIMUS1</strain>
    </source>
</reference>
<sequence length="776" mass="88106">MGKVRGNKKYVNYARKSKFKTTKPHRKGADGYKAKKNSSQDENRLFPQQTLKSGKRSKLHFSVSEEEKEIKTLSRRYSEEASHAATGAIETFEDFPLSKKTLAGLKEADFTKPTVIQRESILPALCGKDILAAAKTGSGKTLAFLIPILERLFVEKWSRMDGLGALIITPTRELAIQIFETTAQVGRHHDFTAGLLIGGQNLKIERNRLHNLNIIIGTPGRLLQHMDENPLFNTTYLKILVLDEADRCLDMGFAATMNSIIENLPDARQTLLFSATQTNSVRELARVKLVRPTRIAPHEHEEIATPNKLQQSYVVVDLRAKLTMLWSFLRSHPKQKIIVFFATCKQVKYFYELFKKLRPASLLLPLYGGMNQEKRNKMYAEFCSRKTNVCLMATDVASRGLDFPKVNWVVQMDCPEDVVQYIHRAGRTARLNMSGENLLVLLPHEAHGMLQLLENSKIPIKQIKIDDRQLFSPLAKIESLLAQFPELKECAKRAFVAYIKSVALMKNREVFQLQQLNLDEFARSLGLSITPRVRFISRTSDKGKQPKINSKFESKSTTTGFEASESSDGDDQDNDDFLQVKRIDCGAELSAEAEQKIITENSNAPANLNRATAAKKRISKYKLMKKSLSVSKRIAFDDEGMPVTRDDGKENDTYDLAEARLRLAQQDVEDKKRYKELKKAKRITVKKKERKLKANDTCPVADDFGSESDASVNLDWLPDPDKVYGTNRVKDPRSKTKQLANDQHMPRAEKRARKLLQNTRELTLNDTEQLAMNLLK</sequence>
<dbReference type="SMART" id="SM00490">
    <property type="entry name" value="HELICc"/>
    <property type="match status" value="1"/>
</dbReference>
<dbReference type="Pfam" id="PF13959">
    <property type="entry name" value="CTE_SPB4"/>
    <property type="match status" value="1"/>
</dbReference>
<dbReference type="InterPro" id="IPR027417">
    <property type="entry name" value="P-loop_NTPase"/>
</dbReference>
<feature type="domain" description="Helicase ATP-binding" evidence="10">
    <location>
        <begin position="121"/>
        <end position="295"/>
    </location>
</feature>
<evidence type="ECO:0000259" key="10">
    <source>
        <dbReference type="PROSITE" id="PS51192"/>
    </source>
</evidence>
<proteinExistence type="inferred from homology"/>
<dbReference type="GO" id="GO:0003724">
    <property type="term" value="F:RNA helicase activity"/>
    <property type="evidence" value="ECO:0007669"/>
    <property type="project" value="UniProtKB-EC"/>
</dbReference>
<feature type="short sequence motif" description="Q motif" evidence="6">
    <location>
        <begin position="90"/>
        <end position="118"/>
    </location>
</feature>
<evidence type="ECO:0000256" key="1">
    <source>
        <dbReference type="ARBA" id="ARBA00022741"/>
    </source>
</evidence>
<dbReference type="VEuPathDB" id="VectorBase:AMIN006462"/>
<keyword evidence="14" id="KW-1185">Reference proteome</keyword>
<dbReference type="GO" id="GO:0016887">
    <property type="term" value="F:ATP hydrolysis activity"/>
    <property type="evidence" value="ECO:0007669"/>
    <property type="project" value="RHEA"/>
</dbReference>
<dbReference type="STRING" id="112268.A0A182W7Y9"/>
<keyword evidence="5 8" id="KW-0694">RNA-binding</keyword>
<comment type="similarity">
    <text evidence="7">Belongs to the DEAD box helicase family.</text>
</comment>
<feature type="region of interest" description="Disordered" evidence="9">
    <location>
        <begin position="1"/>
        <end position="58"/>
    </location>
</feature>
<dbReference type="Pfam" id="PF00271">
    <property type="entry name" value="Helicase_C"/>
    <property type="match status" value="1"/>
</dbReference>
<organism evidence="13 14">
    <name type="scientific">Anopheles minimus</name>
    <dbReference type="NCBI Taxonomy" id="112268"/>
    <lineage>
        <taxon>Eukaryota</taxon>
        <taxon>Metazoa</taxon>
        <taxon>Ecdysozoa</taxon>
        <taxon>Arthropoda</taxon>
        <taxon>Hexapoda</taxon>
        <taxon>Insecta</taxon>
        <taxon>Pterygota</taxon>
        <taxon>Neoptera</taxon>
        <taxon>Endopterygota</taxon>
        <taxon>Diptera</taxon>
        <taxon>Nematocera</taxon>
        <taxon>Culicoidea</taxon>
        <taxon>Culicidae</taxon>
        <taxon>Anophelinae</taxon>
        <taxon>Anopheles</taxon>
    </lineage>
</organism>
<evidence type="ECO:0000256" key="2">
    <source>
        <dbReference type="ARBA" id="ARBA00022801"/>
    </source>
</evidence>
<evidence type="ECO:0000256" key="9">
    <source>
        <dbReference type="SAM" id="MobiDB-lite"/>
    </source>
</evidence>
<dbReference type="Proteomes" id="UP000075920">
    <property type="component" value="Unassembled WGS sequence"/>
</dbReference>
<evidence type="ECO:0000256" key="8">
    <source>
        <dbReference type="RuleBase" id="RU365068"/>
    </source>
</evidence>
<accession>A0A182W7Y9</accession>
<evidence type="ECO:0000259" key="11">
    <source>
        <dbReference type="PROSITE" id="PS51194"/>
    </source>
</evidence>
<evidence type="ECO:0000256" key="7">
    <source>
        <dbReference type="RuleBase" id="RU000492"/>
    </source>
</evidence>
<evidence type="ECO:0000313" key="13">
    <source>
        <dbReference type="EnsemblMetazoa" id="AMIN006462-PA"/>
    </source>
</evidence>
<evidence type="ECO:0000256" key="3">
    <source>
        <dbReference type="ARBA" id="ARBA00022806"/>
    </source>
</evidence>
<dbReference type="SMART" id="SM01178">
    <property type="entry name" value="DUF4217"/>
    <property type="match status" value="1"/>
</dbReference>
<keyword evidence="2 7" id="KW-0378">Hydrolase</keyword>
<dbReference type="SMART" id="SM00487">
    <property type="entry name" value="DEXDc"/>
    <property type="match status" value="1"/>
</dbReference>
<dbReference type="InterPro" id="IPR025313">
    <property type="entry name" value="SPB4-like_CTE"/>
</dbReference>
<dbReference type="PROSITE" id="PS51192">
    <property type="entry name" value="HELICASE_ATP_BIND_1"/>
    <property type="match status" value="1"/>
</dbReference>
<feature type="region of interest" description="Disordered" evidence="9">
    <location>
        <begin position="724"/>
        <end position="748"/>
    </location>
</feature>
<feature type="compositionally biased region" description="Acidic residues" evidence="9">
    <location>
        <begin position="565"/>
        <end position="575"/>
    </location>
</feature>
<dbReference type="SUPFAM" id="SSF52540">
    <property type="entry name" value="P-loop containing nucleoside triphosphate hydrolases"/>
    <property type="match status" value="2"/>
</dbReference>
<dbReference type="GO" id="GO:0005524">
    <property type="term" value="F:ATP binding"/>
    <property type="evidence" value="ECO:0007669"/>
    <property type="project" value="UniProtKB-UniRule"/>
</dbReference>
<evidence type="ECO:0000256" key="6">
    <source>
        <dbReference type="PROSITE-ProRule" id="PRU00552"/>
    </source>
</evidence>
<dbReference type="EnsemblMetazoa" id="AMIN006462-RA">
    <property type="protein sequence ID" value="AMIN006462-PA"/>
    <property type="gene ID" value="AMIN006462"/>
</dbReference>
<evidence type="ECO:0000313" key="14">
    <source>
        <dbReference type="Proteomes" id="UP000075920"/>
    </source>
</evidence>
<feature type="compositionally biased region" description="Basic and acidic residues" evidence="9">
    <location>
        <begin position="540"/>
        <end position="554"/>
    </location>
</feature>
<dbReference type="Pfam" id="PF00270">
    <property type="entry name" value="DEAD"/>
    <property type="match status" value="1"/>
</dbReference>
<dbReference type="InterPro" id="IPR014001">
    <property type="entry name" value="Helicase_ATP-bd"/>
</dbReference>
<comment type="function">
    <text evidence="8">RNA helicase.</text>
</comment>
<feature type="domain" description="DEAD-box RNA helicase Q" evidence="12">
    <location>
        <begin position="90"/>
        <end position="118"/>
    </location>
</feature>
<dbReference type="PROSITE" id="PS00039">
    <property type="entry name" value="DEAD_ATP_HELICASE"/>
    <property type="match status" value="1"/>
</dbReference>
<feature type="domain" description="Helicase C-terminal" evidence="11">
    <location>
        <begin position="308"/>
        <end position="471"/>
    </location>
</feature>
<feature type="compositionally biased region" description="Polar residues" evidence="9">
    <location>
        <begin position="555"/>
        <end position="564"/>
    </location>
</feature>
<dbReference type="EC" id="3.6.4.13" evidence="8"/>
<keyword evidence="4 7" id="KW-0067">ATP-binding</keyword>